<protein>
    <submittedName>
        <fullName evidence="1">Uncharacterized protein</fullName>
    </submittedName>
</protein>
<accession>A0A8J6I1A4</accession>
<dbReference type="EMBL" id="JAAKDE010000015">
    <property type="protein sequence ID" value="MBA2133438.1"/>
    <property type="molecule type" value="Genomic_DNA"/>
</dbReference>
<gene>
    <name evidence="1" type="ORF">G5B42_07780</name>
</gene>
<dbReference type="AlphaFoldDB" id="A0A8J6I1A4"/>
<dbReference type="Proteomes" id="UP000657177">
    <property type="component" value="Unassembled WGS sequence"/>
</dbReference>
<keyword evidence="2" id="KW-1185">Reference proteome</keyword>
<reference evidence="1" key="1">
    <citation type="submission" date="2020-06" db="EMBL/GenBank/DDBJ databases">
        <title>Novel chitinolytic bacterium.</title>
        <authorList>
            <person name="Ungkulpasvich U."/>
            <person name="Kosugi A."/>
            <person name="Uke A."/>
        </authorList>
    </citation>
    <scope>NUCLEOTIDE SEQUENCE</scope>
    <source>
        <strain evidence="1">UUS1-1</strain>
    </source>
</reference>
<evidence type="ECO:0000313" key="2">
    <source>
        <dbReference type="Proteomes" id="UP000657177"/>
    </source>
</evidence>
<proteinExistence type="predicted"/>
<dbReference type="RefSeq" id="WP_181339907.1">
    <property type="nucleotide sequence ID" value="NZ_JAAKDE010000015.1"/>
</dbReference>
<name>A0A8J6I1A4_9FIRM</name>
<evidence type="ECO:0000313" key="1">
    <source>
        <dbReference type="EMBL" id="MBA2133438.1"/>
    </source>
</evidence>
<organism evidence="1 2">
    <name type="scientific">Capillibacterium thermochitinicola</name>
    <dbReference type="NCBI Taxonomy" id="2699427"/>
    <lineage>
        <taxon>Bacteria</taxon>
        <taxon>Bacillati</taxon>
        <taxon>Bacillota</taxon>
        <taxon>Capillibacterium</taxon>
    </lineage>
</organism>
<sequence>MRKNGTFIICILIGLALAFVYNRGDVFSTKEEKVMTGFTRLLAKEDLTVAEVIAYVDRHIDEVTTKNAGKLVLGLESVQKKMLPDWERLYDDSVLQAKMLRVYQRNWALDDLKTAQDETVRQLVAETMKNGYKVETAEGQFFPVIDYPFYQKYFEAISPDLTAYFELMAVESEATPVKDAALMISWAELLQRAKRQEQFIDGYSGSTQVEPVRALLRRYVTFALFGCNNTPLFNYQTKAMDPEAKLAYNQFVAKETEGDFAALIKEYLQVLAANDYRLTEEVEAFRQAAVAAW</sequence>
<comment type="caution">
    <text evidence="1">The sequence shown here is derived from an EMBL/GenBank/DDBJ whole genome shotgun (WGS) entry which is preliminary data.</text>
</comment>